<evidence type="ECO:0000313" key="8">
    <source>
        <dbReference type="Proteomes" id="UP000237846"/>
    </source>
</evidence>
<gene>
    <name evidence="7" type="ORF">CLV72_10975</name>
</gene>
<comment type="caution">
    <text evidence="7">The sequence shown here is derived from an EMBL/GenBank/DDBJ whole genome shotgun (WGS) entry which is preliminary data.</text>
</comment>
<keyword evidence="5" id="KW-1133">Transmembrane helix</keyword>
<accession>A0A2T0PVD4</accession>
<feature type="domain" description="Histidine kinase/HSP90-like ATPase" evidence="6">
    <location>
        <begin position="311"/>
        <end position="400"/>
    </location>
</feature>
<keyword evidence="2 7" id="KW-0418">Kinase</keyword>
<evidence type="ECO:0000256" key="1">
    <source>
        <dbReference type="ARBA" id="ARBA00022679"/>
    </source>
</evidence>
<organism evidence="7 8">
    <name type="scientific">Allonocardiopsis opalescens</name>
    <dbReference type="NCBI Taxonomy" id="1144618"/>
    <lineage>
        <taxon>Bacteria</taxon>
        <taxon>Bacillati</taxon>
        <taxon>Actinomycetota</taxon>
        <taxon>Actinomycetes</taxon>
        <taxon>Streptosporangiales</taxon>
        <taxon>Allonocardiopsis</taxon>
    </lineage>
</organism>
<protein>
    <submittedName>
        <fullName evidence="7">Signal transduction histidine kinase</fullName>
    </submittedName>
</protein>
<evidence type="ECO:0000256" key="4">
    <source>
        <dbReference type="SAM" id="MobiDB-lite"/>
    </source>
</evidence>
<dbReference type="PANTHER" id="PTHR24421:SF61">
    <property type="entry name" value="OXYGEN SENSOR HISTIDINE KINASE NREB"/>
    <property type="match status" value="1"/>
</dbReference>
<dbReference type="CDD" id="cd16917">
    <property type="entry name" value="HATPase_UhpB-NarQ-NarX-like"/>
    <property type="match status" value="1"/>
</dbReference>
<dbReference type="PROSITE" id="PS51318">
    <property type="entry name" value="TAT"/>
    <property type="match status" value="1"/>
</dbReference>
<keyword evidence="1" id="KW-0808">Transferase</keyword>
<evidence type="ECO:0000256" key="5">
    <source>
        <dbReference type="SAM" id="Phobius"/>
    </source>
</evidence>
<dbReference type="GO" id="GO:0000160">
    <property type="term" value="P:phosphorelay signal transduction system"/>
    <property type="evidence" value="ECO:0007669"/>
    <property type="project" value="UniProtKB-KW"/>
</dbReference>
<name>A0A2T0PVD4_9ACTN</name>
<evidence type="ECO:0000313" key="7">
    <source>
        <dbReference type="EMBL" id="PRX95467.1"/>
    </source>
</evidence>
<dbReference type="PANTHER" id="PTHR24421">
    <property type="entry name" value="NITRATE/NITRITE SENSOR PROTEIN NARX-RELATED"/>
    <property type="match status" value="1"/>
</dbReference>
<proteinExistence type="predicted"/>
<dbReference type="EMBL" id="PVZC01000009">
    <property type="protein sequence ID" value="PRX95467.1"/>
    <property type="molecule type" value="Genomic_DNA"/>
</dbReference>
<dbReference type="AlphaFoldDB" id="A0A2T0PVD4"/>
<dbReference type="GO" id="GO:0016301">
    <property type="term" value="F:kinase activity"/>
    <property type="evidence" value="ECO:0007669"/>
    <property type="project" value="UniProtKB-KW"/>
</dbReference>
<feature type="transmembrane region" description="Helical" evidence="5">
    <location>
        <begin position="137"/>
        <end position="155"/>
    </location>
</feature>
<keyword evidence="5" id="KW-0472">Membrane</keyword>
<dbReference type="Gene3D" id="3.30.565.10">
    <property type="entry name" value="Histidine kinase-like ATPase, C-terminal domain"/>
    <property type="match status" value="1"/>
</dbReference>
<dbReference type="Proteomes" id="UP000237846">
    <property type="component" value="Unassembled WGS sequence"/>
</dbReference>
<dbReference type="Pfam" id="PF02518">
    <property type="entry name" value="HATPase_c"/>
    <property type="match status" value="1"/>
</dbReference>
<dbReference type="OrthoDB" id="5125370at2"/>
<feature type="transmembrane region" description="Helical" evidence="5">
    <location>
        <begin position="104"/>
        <end position="125"/>
    </location>
</feature>
<evidence type="ECO:0000256" key="3">
    <source>
        <dbReference type="ARBA" id="ARBA00023012"/>
    </source>
</evidence>
<dbReference type="InterPro" id="IPR003594">
    <property type="entry name" value="HATPase_dom"/>
</dbReference>
<keyword evidence="3" id="KW-0902">Two-component regulatory system</keyword>
<dbReference type="InterPro" id="IPR036890">
    <property type="entry name" value="HATPase_C_sf"/>
</dbReference>
<evidence type="ECO:0000259" key="6">
    <source>
        <dbReference type="Pfam" id="PF02518"/>
    </source>
</evidence>
<evidence type="ECO:0000256" key="2">
    <source>
        <dbReference type="ARBA" id="ARBA00022777"/>
    </source>
</evidence>
<feature type="transmembrane region" description="Helical" evidence="5">
    <location>
        <begin position="80"/>
        <end position="98"/>
    </location>
</feature>
<feature type="transmembrane region" description="Helical" evidence="5">
    <location>
        <begin position="161"/>
        <end position="182"/>
    </location>
</feature>
<feature type="region of interest" description="Disordered" evidence="4">
    <location>
        <begin position="395"/>
        <end position="417"/>
    </location>
</feature>
<reference evidence="7 8" key="1">
    <citation type="submission" date="2018-03" db="EMBL/GenBank/DDBJ databases">
        <title>Genomic Encyclopedia of Archaeal and Bacterial Type Strains, Phase II (KMG-II): from individual species to whole genera.</title>
        <authorList>
            <person name="Goeker M."/>
        </authorList>
    </citation>
    <scope>NUCLEOTIDE SEQUENCE [LARGE SCALE GENOMIC DNA]</scope>
    <source>
        <strain evidence="7 8">DSM 45601</strain>
    </source>
</reference>
<keyword evidence="8" id="KW-1185">Reference proteome</keyword>
<dbReference type="SUPFAM" id="SSF55874">
    <property type="entry name" value="ATPase domain of HSP90 chaperone/DNA topoisomerase II/histidine kinase"/>
    <property type="match status" value="1"/>
</dbReference>
<dbReference type="RefSeq" id="WP_106251556.1">
    <property type="nucleotide sequence ID" value="NZ_PVZC01000009.1"/>
</dbReference>
<dbReference type="InterPro" id="IPR006311">
    <property type="entry name" value="TAT_signal"/>
</dbReference>
<feature type="transmembrane region" description="Helical" evidence="5">
    <location>
        <begin position="30"/>
        <end position="49"/>
    </location>
</feature>
<keyword evidence="5" id="KW-0812">Transmembrane</keyword>
<sequence>MTRPPPPRPSPAAAATGLGELEQALSRIAVLLRAGSTAAGAVIALAGLAPPAETAPTLAALGLLAVWTCVFAARVRVGGLTPALCWLDLGVVSAVVLAESRVTSAAANGTGGSWVIMVATASVFILQGRFPDTLSPWAWLLPLAGGPVLGIAWYAGSGGHAAMPVVLVVQAVLCRLVAYTLYRAATSLDRSLDRRTRVQAEAAVRAAVRAAERDRRRELHDTVLATLTMVATGAVRSSSAQLRERARLDLAVLDAVAAGGGAAPPEGPARLDLALRGAVRARGADAGLRVALDAPPVELPGRVVAAIVGGVTEALTNAVRHSGAPSVDVRVAEPPGAGPRHGVLVTVSDAGRGFRPEAVAGHRRGVRESILGRMSDVGGHARVLAEPGVGTRVELRWPAPDSEAEDRGGAAAAEPAP</sequence>
<dbReference type="InterPro" id="IPR050482">
    <property type="entry name" value="Sensor_HK_TwoCompSys"/>
</dbReference>